<keyword evidence="4" id="KW-1185">Reference proteome</keyword>
<protein>
    <submittedName>
        <fullName evidence="3">3-oxoadipate enol-lactonase</fullName>
    </submittedName>
</protein>
<dbReference type="InterPro" id="IPR029032">
    <property type="entry name" value="AhpD-like"/>
</dbReference>
<dbReference type="GO" id="GO:0051920">
    <property type="term" value="F:peroxiredoxin activity"/>
    <property type="evidence" value="ECO:0007669"/>
    <property type="project" value="InterPro"/>
</dbReference>
<dbReference type="PANTHER" id="PTHR33570">
    <property type="entry name" value="4-CARBOXYMUCONOLACTONE DECARBOXYLASE FAMILY PROTEIN"/>
    <property type="match status" value="1"/>
</dbReference>
<dbReference type="Pfam" id="PF02627">
    <property type="entry name" value="CMD"/>
    <property type="match status" value="1"/>
</dbReference>
<proteinExistence type="predicted"/>
<dbReference type="PANTHER" id="PTHR33570:SF2">
    <property type="entry name" value="CARBOXYMUCONOLACTONE DECARBOXYLASE-LIKE DOMAIN-CONTAINING PROTEIN"/>
    <property type="match status" value="1"/>
</dbReference>
<dbReference type="InterPro" id="IPR052512">
    <property type="entry name" value="4CMD/NDH-1_regulator"/>
</dbReference>
<evidence type="ECO:0000313" key="4">
    <source>
        <dbReference type="Proteomes" id="UP000179935"/>
    </source>
</evidence>
<evidence type="ECO:0000259" key="1">
    <source>
        <dbReference type="Pfam" id="PF00561"/>
    </source>
</evidence>
<dbReference type="SUPFAM" id="SSF53474">
    <property type="entry name" value="alpha/beta-Hydrolases"/>
    <property type="match status" value="1"/>
</dbReference>
<dbReference type="Gene3D" id="1.20.1290.10">
    <property type="entry name" value="AhpD-like"/>
    <property type="match status" value="1"/>
</dbReference>
<dbReference type="EMBL" id="MLYP01000058">
    <property type="protein sequence ID" value="OIJ88209.1"/>
    <property type="molecule type" value="Genomic_DNA"/>
</dbReference>
<dbReference type="AlphaFoldDB" id="A0A1S2P335"/>
<sequence length="432" mass="46021">MSETPTNTLQYRFDGREDAPVLILAPSLGTTWHMWDRQVPELAKQWRIFRFDLPGHGGAPAYPTGAVTDLAARLLATLDALGVQHFGYAGCALGGAIGAELALRHPERVASLALIAASPRFGTADEFRQRGVVVRTNGLDPIARTSPERWFTGGFVATQPAITEWAVQMVRTTDPGCYIAACEALATFDVRAELGRIGVPTLVLVGSDDQVTGPAEARTLVAGIPDARLAVVPGASHLVPVEQPAAVTDLLVRHFSTAWQPAFDATTGQMAAIAAPPVKPVLTATPLVAPVAEIAPVAVPPEPAAGPDLYDEGIKIRREVLGDAYVDQALASADEFAGDFQEFTTRYTWGEIWNRPGLDRRTRSCITLTALVAGGHLDDLAGHTRAALRNGLTPGEIKEVLLHAAVYCGVPAANSAFRVAQQVIREETTPQQ</sequence>
<dbReference type="InterPro" id="IPR029058">
    <property type="entry name" value="AB_hydrolase_fold"/>
</dbReference>
<feature type="domain" description="Carboxymuconolactone decarboxylase-like" evidence="2">
    <location>
        <begin position="339"/>
        <end position="421"/>
    </location>
</feature>
<dbReference type="InterPro" id="IPR003779">
    <property type="entry name" value="CMD-like"/>
</dbReference>
<comment type="caution">
    <text evidence="3">The sequence shown here is derived from an EMBL/GenBank/DDBJ whole genome shotgun (WGS) entry which is preliminary data.</text>
</comment>
<dbReference type="PRINTS" id="PR00111">
    <property type="entry name" value="ABHYDROLASE"/>
</dbReference>
<organism evidence="3 4">
    <name type="scientific">Streptomyces colonosanans</name>
    <dbReference type="NCBI Taxonomy" id="1428652"/>
    <lineage>
        <taxon>Bacteria</taxon>
        <taxon>Bacillati</taxon>
        <taxon>Actinomycetota</taxon>
        <taxon>Actinomycetes</taxon>
        <taxon>Kitasatosporales</taxon>
        <taxon>Streptomycetaceae</taxon>
        <taxon>Streptomyces</taxon>
    </lineage>
</organism>
<gene>
    <name evidence="3" type="ORF">BIV24_21750</name>
</gene>
<dbReference type="RefSeq" id="WP_071368071.1">
    <property type="nucleotide sequence ID" value="NZ_MLYP01000058.1"/>
</dbReference>
<reference evidence="3 4" key="1">
    <citation type="submission" date="2016-10" db="EMBL/GenBank/DDBJ databases">
        <title>Genome sequence of Streptomyces sp. MUSC 93.</title>
        <authorList>
            <person name="Lee L.-H."/>
            <person name="Ser H.-L."/>
            <person name="Law J.W.-F."/>
        </authorList>
    </citation>
    <scope>NUCLEOTIDE SEQUENCE [LARGE SCALE GENOMIC DNA]</scope>
    <source>
        <strain evidence="3 4">MUSC 93</strain>
    </source>
</reference>
<name>A0A1S2P335_9ACTN</name>
<feature type="domain" description="AB hydrolase-1" evidence="1">
    <location>
        <begin position="20"/>
        <end position="129"/>
    </location>
</feature>
<dbReference type="Pfam" id="PF00561">
    <property type="entry name" value="Abhydrolase_1"/>
    <property type="match status" value="1"/>
</dbReference>
<dbReference type="STRING" id="1428652.BIV24_21750"/>
<dbReference type="OrthoDB" id="9802489at2"/>
<accession>A0A1S2P335</accession>
<evidence type="ECO:0000313" key="3">
    <source>
        <dbReference type="EMBL" id="OIJ88209.1"/>
    </source>
</evidence>
<dbReference type="Gene3D" id="3.40.50.1820">
    <property type="entry name" value="alpha/beta hydrolase"/>
    <property type="match status" value="1"/>
</dbReference>
<evidence type="ECO:0000259" key="2">
    <source>
        <dbReference type="Pfam" id="PF02627"/>
    </source>
</evidence>
<dbReference type="SUPFAM" id="SSF69118">
    <property type="entry name" value="AhpD-like"/>
    <property type="match status" value="1"/>
</dbReference>
<dbReference type="InterPro" id="IPR000073">
    <property type="entry name" value="AB_hydrolase_1"/>
</dbReference>
<dbReference type="Proteomes" id="UP000179935">
    <property type="component" value="Unassembled WGS sequence"/>
</dbReference>